<reference evidence="2" key="1">
    <citation type="journal article" date="2019" name="Int. J. Syst. Evol. Microbiol.">
        <title>The Global Catalogue of Microorganisms (GCM) 10K type strain sequencing project: providing services to taxonomists for standard genome sequencing and annotation.</title>
        <authorList>
            <consortium name="The Broad Institute Genomics Platform"/>
            <consortium name="The Broad Institute Genome Sequencing Center for Infectious Disease"/>
            <person name="Wu L."/>
            <person name="Ma J."/>
        </authorList>
    </citation>
    <scope>NUCLEOTIDE SEQUENCE [LARGE SCALE GENOMIC DNA]</scope>
    <source>
        <strain evidence="2">JCM 17329</strain>
    </source>
</reference>
<name>A0ABP7CXY4_9GAMM</name>
<dbReference type="RefSeq" id="WP_344961250.1">
    <property type="nucleotide sequence ID" value="NZ_BAABDS010000001.1"/>
</dbReference>
<accession>A0ABP7CXY4</accession>
<proteinExistence type="predicted"/>
<organism evidence="1 2">
    <name type="scientific">Oceanisphaera sediminis</name>
    <dbReference type="NCBI Taxonomy" id="981381"/>
    <lineage>
        <taxon>Bacteria</taxon>
        <taxon>Pseudomonadati</taxon>
        <taxon>Pseudomonadota</taxon>
        <taxon>Gammaproteobacteria</taxon>
        <taxon>Aeromonadales</taxon>
        <taxon>Aeromonadaceae</taxon>
        <taxon>Oceanisphaera</taxon>
    </lineage>
</organism>
<comment type="caution">
    <text evidence="1">The sequence shown here is derived from an EMBL/GenBank/DDBJ whole genome shotgun (WGS) entry which is preliminary data.</text>
</comment>
<keyword evidence="2" id="KW-1185">Reference proteome</keyword>
<evidence type="ECO:0000313" key="2">
    <source>
        <dbReference type="Proteomes" id="UP001501479"/>
    </source>
</evidence>
<sequence>MNTFLPSAVCRAARNALYIYRAEPNEAAAALLPEAFLNDLLIYPNQTIQAKSETCQALPRKLIKRHKKIMQDLNQAIR</sequence>
<dbReference type="EMBL" id="BAABDS010000001">
    <property type="protein sequence ID" value="GAA3698072.1"/>
    <property type="molecule type" value="Genomic_DNA"/>
</dbReference>
<evidence type="ECO:0000313" key="1">
    <source>
        <dbReference type="EMBL" id="GAA3698072.1"/>
    </source>
</evidence>
<gene>
    <name evidence="1" type="ORF">GCM10022421_00400</name>
</gene>
<protein>
    <submittedName>
        <fullName evidence="1">Uncharacterized protein</fullName>
    </submittedName>
</protein>
<dbReference type="Gene3D" id="3.40.190.10">
    <property type="entry name" value="Periplasmic binding protein-like II"/>
    <property type="match status" value="2"/>
</dbReference>
<dbReference type="Proteomes" id="UP001501479">
    <property type="component" value="Unassembled WGS sequence"/>
</dbReference>